<reference evidence="16" key="2">
    <citation type="journal article" date="2024" name="Plant">
        <title>Genomic evolution and insights into agronomic trait innovations of Sesamum species.</title>
        <authorList>
            <person name="Miao H."/>
            <person name="Wang L."/>
            <person name="Qu L."/>
            <person name="Liu H."/>
            <person name="Sun Y."/>
            <person name="Le M."/>
            <person name="Wang Q."/>
            <person name="Wei S."/>
            <person name="Zheng Y."/>
            <person name="Lin W."/>
            <person name="Duan Y."/>
            <person name="Cao H."/>
            <person name="Xiong S."/>
            <person name="Wang X."/>
            <person name="Wei L."/>
            <person name="Li C."/>
            <person name="Ma Q."/>
            <person name="Ju M."/>
            <person name="Zhao R."/>
            <person name="Li G."/>
            <person name="Mu C."/>
            <person name="Tian Q."/>
            <person name="Mei H."/>
            <person name="Zhang T."/>
            <person name="Gao T."/>
            <person name="Zhang H."/>
        </authorList>
    </citation>
    <scope>NUCLEOTIDE SEQUENCE</scope>
    <source>
        <strain evidence="16">G02</strain>
    </source>
</reference>
<dbReference type="PROSITE" id="PS50011">
    <property type="entry name" value="PROTEIN_KINASE_DOM"/>
    <property type="match status" value="1"/>
</dbReference>
<organism evidence="16">
    <name type="scientific">Sesamum radiatum</name>
    <name type="common">Black benniseed</name>
    <dbReference type="NCBI Taxonomy" id="300843"/>
    <lineage>
        <taxon>Eukaryota</taxon>
        <taxon>Viridiplantae</taxon>
        <taxon>Streptophyta</taxon>
        <taxon>Embryophyta</taxon>
        <taxon>Tracheophyta</taxon>
        <taxon>Spermatophyta</taxon>
        <taxon>Magnoliopsida</taxon>
        <taxon>eudicotyledons</taxon>
        <taxon>Gunneridae</taxon>
        <taxon>Pentapetalae</taxon>
        <taxon>asterids</taxon>
        <taxon>lamiids</taxon>
        <taxon>Lamiales</taxon>
        <taxon>Pedaliaceae</taxon>
        <taxon>Sesamum</taxon>
    </lineage>
</organism>
<dbReference type="GO" id="GO:0016020">
    <property type="term" value="C:membrane"/>
    <property type="evidence" value="ECO:0007669"/>
    <property type="project" value="UniProtKB-SubCell"/>
</dbReference>
<keyword evidence="6" id="KW-0677">Repeat</keyword>
<keyword evidence="16" id="KW-0418">Kinase</keyword>
<keyword evidence="10" id="KW-0325">Glycoprotein</keyword>
<dbReference type="SUPFAM" id="SSF52058">
    <property type="entry name" value="L domain-like"/>
    <property type="match status" value="1"/>
</dbReference>
<dbReference type="Pfam" id="PF07714">
    <property type="entry name" value="PK_Tyr_Ser-Thr"/>
    <property type="match status" value="1"/>
</dbReference>
<dbReference type="Pfam" id="PF00560">
    <property type="entry name" value="LRR_1"/>
    <property type="match status" value="1"/>
</dbReference>
<dbReference type="GO" id="GO:0004672">
    <property type="term" value="F:protein kinase activity"/>
    <property type="evidence" value="ECO:0007669"/>
    <property type="project" value="InterPro"/>
</dbReference>
<dbReference type="SUPFAM" id="SSF56112">
    <property type="entry name" value="Protein kinase-like (PK-like)"/>
    <property type="match status" value="1"/>
</dbReference>
<evidence type="ECO:0000256" key="7">
    <source>
        <dbReference type="ARBA" id="ARBA00022989"/>
    </source>
</evidence>
<sequence>MAALKLLSLCICILLTLTHSASDVELLLMKIKPSLQGTVENLPLLSWNFSVPLCQWRGLKWAFSNGSFLLCSDLSSPQWTNLSLYKDPFLQLISLQLPSANLSGTLPKEIGELTNLQSLYLGVNSLSGPIPLELGYSSSLSDIDLSHNLLKGSLPTSIWNLCDRLVSLRLHGNSLSGSLPEPALPDATCKNLQVLDLGQNGFTGNFPEFIVGFHGLKQLDLGDNVFSGPIPVSITGLKLEKLNLSHNNFTGVLPNFRESKFGVDVFEGNSPGLCGPPLRTCGGGSGLSSGAIAGLVIGLMTGAVVLVSLLIGYFQGKRKKNLDEEEEEFEEVEDEETSNSGGGDGKLVLFQGGEHLTLEDVLNATGQVMEKTSYGTVYKAKLADGGTIALRLLREGSCKDRGSCLPVIKQLGRIRHENLIPLRAFYQGKRGEKLLIYDYLPNKTLYDLLHESRVGKPVLNWARRHKIALGIARGLAHLHGLETPITHGNVRSKTILVDDFFVARLNEFGLDKIMVPSVADEIVALAKADGYKAPELQKMKKCNSRTDVYAFGIVLLEILLGKRPGKTGRNGEFIDLPSLVKVAVLEETTMEVFDVELLKGIRNPMEEGLVQALKLAMGCCAPVASVRPTMDEVVRQLEENRPRNRSQLYSPAETRSGSVTPLSFVFWVFLI</sequence>
<name>A0AAW2W987_SESRA</name>
<evidence type="ECO:0000256" key="2">
    <source>
        <dbReference type="ARBA" id="ARBA00022553"/>
    </source>
</evidence>
<comment type="similarity">
    <text evidence="11">Belongs to the protein kinase superfamily.</text>
</comment>
<feature type="compositionally biased region" description="Acidic residues" evidence="12">
    <location>
        <begin position="325"/>
        <end position="337"/>
    </location>
</feature>
<evidence type="ECO:0000256" key="3">
    <source>
        <dbReference type="ARBA" id="ARBA00022614"/>
    </source>
</evidence>
<keyword evidence="16" id="KW-0808">Transferase</keyword>
<evidence type="ECO:0000256" key="5">
    <source>
        <dbReference type="ARBA" id="ARBA00022729"/>
    </source>
</evidence>
<evidence type="ECO:0000256" key="6">
    <source>
        <dbReference type="ARBA" id="ARBA00022737"/>
    </source>
</evidence>
<feature type="domain" description="Protein kinase" evidence="15">
    <location>
        <begin position="363"/>
        <end position="665"/>
    </location>
</feature>
<dbReference type="InterPro" id="IPR011009">
    <property type="entry name" value="Kinase-like_dom_sf"/>
</dbReference>
<feature type="chain" id="PRO_5043946458" evidence="14">
    <location>
        <begin position="21"/>
        <end position="671"/>
    </location>
</feature>
<dbReference type="InterPro" id="IPR032675">
    <property type="entry name" value="LRR_dom_sf"/>
</dbReference>
<dbReference type="PANTHER" id="PTHR48007:SF32">
    <property type="entry name" value="KINASE-LIKE PROTEIN TMKL1-RELATED"/>
    <property type="match status" value="1"/>
</dbReference>
<keyword evidence="2" id="KW-0597">Phosphoprotein</keyword>
<dbReference type="AlphaFoldDB" id="A0AAW2W987"/>
<dbReference type="Gene3D" id="3.30.200.20">
    <property type="entry name" value="Phosphorylase Kinase, domain 1"/>
    <property type="match status" value="1"/>
</dbReference>
<comment type="caution">
    <text evidence="16">The sequence shown here is derived from an EMBL/GenBank/DDBJ whole genome shotgun (WGS) entry which is preliminary data.</text>
</comment>
<evidence type="ECO:0000256" key="8">
    <source>
        <dbReference type="ARBA" id="ARBA00023136"/>
    </source>
</evidence>
<reference evidence="16" key="1">
    <citation type="submission" date="2020-06" db="EMBL/GenBank/DDBJ databases">
        <authorList>
            <person name="Li T."/>
            <person name="Hu X."/>
            <person name="Zhang T."/>
            <person name="Song X."/>
            <person name="Zhang H."/>
            <person name="Dai N."/>
            <person name="Sheng W."/>
            <person name="Hou X."/>
            <person name="Wei L."/>
        </authorList>
    </citation>
    <scope>NUCLEOTIDE SEQUENCE</scope>
    <source>
        <strain evidence="16">G02</strain>
        <tissue evidence="16">Leaf</tissue>
    </source>
</reference>
<dbReference type="Pfam" id="PF13855">
    <property type="entry name" value="LRR_8"/>
    <property type="match status" value="1"/>
</dbReference>
<dbReference type="InterPro" id="IPR001611">
    <property type="entry name" value="Leu-rich_rpt"/>
</dbReference>
<dbReference type="FunFam" id="3.80.10.10:FF:000731">
    <property type="entry name" value="Leucine-rich repeat receptor-like protein kinase"/>
    <property type="match status" value="1"/>
</dbReference>
<gene>
    <name evidence="16" type="ORF">Sradi_0437500</name>
</gene>
<evidence type="ECO:0000256" key="10">
    <source>
        <dbReference type="ARBA" id="ARBA00023180"/>
    </source>
</evidence>
<dbReference type="InterPro" id="IPR046959">
    <property type="entry name" value="PRK1-6/SRF4-like"/>
</dbReference>
<keyword evidence="4 13" id="KW-0812">Transmembrane</keyword>
<evidence type="ECO:0000256" key="12">
    <source>
        <dbReference type="SAM" id="MobiDB-lite"/>
    </source>
</evidence>
<accession>A0AAW2W987</accession>
<protein>
    <submittedName>
        <fullName evidence="16">Kinase-like protein TMKL1</fullName>
    </submittedName>
</protein>
<evidence type="ECO:0000256" key="13">
    <source>
        <dbReference type="SAM" id="Phobius"/>
    </source>
</evidence>
<evidence type="ECO:0000259" key="15">
    <source>
        <dbReference type="PROSITE" id="PS50011"/>
    </source>
</evidence>
<dbReference type="FunFam" id="3.80.10.10:FF:000041">
    <property type="entry name" value="LRR receptor-like serine/threonine-protein kinase ERECTA"/>
    <property type="match status" value="1"/>
</dbReference>
<evidence type="ECO:0000256" key="11">
    <source>
        <dbReference type="ARBA" id="ARBA00038349"/>
    </source>
</evidence>
<evidence type="ECO:0000313" key="16">
    <source>
        <dbReference type="EMBL" id="KAL0437296.1"/>
    </source>
</evidence>
<keyword evidence="9" id="KW-0675">Receptor</keyword>
<comment type="subcellular location">
    <subcellularLocation>
        <location evidence="1">Membrane</location>
        <topology evidence="1">Single-pass membrane protein</topology>
    </subcellularLocation>
</comment>
<keyword evidence="8 13" id="KW-0472">Membrane</keyword>
<feature type="region of interest" description="Disordered" evidence="12">
    <location>
        <begin position="325"/>
        <end position="344"/>
    </location>
</feature>
<keyword evidence="7 13" id="KW-1133">Transmembrane helix</keyword>
<dbReference type="InterPro" id="IPR001245">
    <property type="entry name" value="Ser-Thr/Tyr_kinase_cat_dom"/>
</dbReference>
<dbReference type="GO" id="GO:0005524">
    <property type="term" value="F:ATP binding"/>
    <property type="evidence" value="ECO:0007669"/>
    <property type="project" value="InterPro"/>
</dbReference>
<dbReference type="InterPro" id="IPR000719">
    <property type="entry name" value="Prot_kinase_dom"/>
</dbReference>
<proteinExistence type="inferred from homology"/>
<keyword evidence="5 14" id="KW-0732">Signal</keyword>
<feature type="signal peptide" evidence="14">
    <location>
        <begin position="1"/>
        <end position="20"/>
    </location>
</feature>
<dbReference type="EMBL" id="JACGWJ010000002">
    <property type="protein sequence ID" value="KAL0437296.1"/>
    <property type="molecule type" value="Genomic_DNA"/>
</dbReference>
<evidence type="ECO:0000256" key="1">
    <source>
        <dbReference type="ARBA" id="ARBA00004167"/>
    </source>
</evidence>
<evidence type="ECO:0000256" key="14">
    <source>
        <dbReference type="SAM" id="SignalP"/>
    </source>
</evidence>
<dbReference type="Gene3D" id="3.80.10.10">
    <property type="entry name" value="Ribonuclease Inhibitor"/>
    <property type="match status" value="2"/>
</dbReference>
<evidence type="ECO:0000256" key="9">
    <source>
        <dbReference type="ARBA" id="ARBA00023170"/>
    </source>
</evidence>
<feature type="transmembrane region" description="Helical" evidence="13">
    <location>
        <begin position="291"/>
        <end position="314"/>
    </location>
</feature>
<evidence type="ECO:0000256" key="4">
    <source>
        <dbReference type="ARBA" id="ARBA00022692"/>
    </source>
</evidence>
<dbReference type="Gene3D" id="1.10.510.10">
    <property type="entry name" value="Transferase(Phosphotransferase) domain 1"/>
    <property type="match status" value="1"/>
</dbReference>
<dbReference type="PANTHER" id="PTHR48007">
    <property type="entry name" value="LEUCINE-RICH REPEAT RECEPTOR-LIKE PROTEIN KINASE PXC1"/>
    <property type="match status" value="1"/>
</dbReference>
<keyword evidence="3" id="KW-0433">Leucine-rich repeat</keyword>